<evidence type="ECO:0000313" key="1">
    <source>
        <dbReference type="EMBL" id="GFO26998.1"/>
    </source>
</evidence>
<evidence type="ECO:0000313" key="2">
    <source>
        <dbReference type="Proteomes" id="UP000735302"/>
    </source>
</evidence>
<gene>
    <name evidence="1" type="ORF">PoB_005350300</name>
</gene>
<keyword evidence="2" id="KW-1185">Reference proteome</keyword>
<comment type="caution">
    <text evidence="1">The sequence shown here is derived from an EMBL/GenBank/DDBJ whole genome shotgun (WGS) entry which is preliminary data.</text>
</comment>
<protein>
    <submittedName>
        <fullName evidence="1">Uncharacterized protein</fullName>
    </submittedName>
</protein>
<dbReference type="AlphaFoldDB" id="A0AAV4C7M3"/>
<dbReference type="Proteomes" id="UP000735302">
    <property type="component" value="Unassembled WGS sequence"/>
</dbReference>
<reference evidence="1 2" key="1">
    <citation type="journal article" date="2021" name="Elife">
        <title>Chloroplast acquisition without the gene transfer in kleptoplastic sea slugs, Plakobranchus ocellatus.</title>
        <authorList>
            <person name="Maeda T."/>
            <person name="Takahashi S."/>
            <person name="Yoshida T."/>
            <person name="Shimamura S."/>
            <person name="Takaki Y."/>
            <person name="Nagai Y."/>
            <person name="Toyoda A."/>
            <person name="Suzuki Y."/>
            <person name="Arimoto A."/>
            <person name="Ishii H."/>
            <person name="Satoh N."/>
            <person name="Nishiyama T."/>
            <person name="Hasebe M."/>
            <person name="Maruyama T."/>
            <person name="Minagawa J."/>
            <person name="Obokata J."/>
            <person name="Shigenobu S."/>
        </authorList>
    </citation>
    <scope>NUCLEOTIDE SEQUENCE [LARGE SCALE GENOMIC DNA]</scope>
</reference>
<organism evidence="1 2">
    <name type="scientific">Plakobranchus ocellatus</name>
    <dbReference type="NCBI Taxonomy" id="259542"/>
    <lineage>
        <taxon>Eukaryota</taxon>
        <taxon>Metazoa</taxon>
        <taxon>Spiralia</taxon>
        <taxon>Lophotrochozoa</taxon>
        <taxon>Mollusca</taxon>
        <taxon>Gastropoda</taxon>
        <taxon>Heterobranchia</taxon>
        <taxon>Euthyneura</taxon>
        <taxon>Panpulmonata</taxon>
        <taxon>Sacoglossa</taxon>
        <taxon>Placobranchoidea</taxon>
        <taxon>Plakobranchidae</taxon>
        <taxon>Plakobranchus</taxon>
    </lineage>
</organism>
<accession>A0AAV4C7M3</accession>
<dbReference type="EMBL" id="BLXT01005873">
    <property type="protein sequence ID" value="GFO26998.1"/>
    <property type="molecule type" value="Genomic_DNA"/>
</dbReference>
<sequence>MSVFPFAGWSPFTKFMVISLKGSAKVAGRSPFKIHREMNSILGDETIEVTKLGNGDLMVEFKSNNQAKSWEQSRRSWTFLLLSALTRA</sequence>
<proteinExistence type="predicted"/>
<name>A0AAV4C7M3_9GAST</name>